<organism evidence="1 2">
    <name type="scientific">Berkelbacteria bacterium GW2011_GWA2_38_9</name>
    <dbReference type="NCBI Taxonomy" id="1618334"/>
    <lineage>
        <taxon>Bacteria</taxon>
        <taxon>Candidatus Berkelbacteria</taxon>
    </lineage>
</organism>
<dbReference type="AlphaFoldDB" id="A0A0G0LPT9"/>
<gene>
    <name evidence="1" type="ORF">UT11_C0015G0002</name>
</gene>
<proteinExistence type="predicted"/>
<accession>A0A0G0LPT9</accession>
<dbReference type="EMBL" id="LBVO01000015">
    <property type="protein sequence ID" value="KKQ89995.1"/>
    <property type="molecule type" value="Genomic_DNA"/>
</dbReference>
<comment type="caution">
    <text evidence="1">The sequence shown here is derived from an EMBL/GenBank/DDBJ whole genome shotgun (WGS) entry which is preliminary data.</text>
</comment>
<protein>
    <recommendedName>
        <fullName evidence="3">DUF5678 domain-containing protein</fullName>
    </recommendedName>
</protein>
<name>A0A0G0LPT9_9BACT</name>
<evidence type="ECO:0008006" key="3">
    <source>
        <dbReference type="Google" id="ProtNLM"/>
    </source>
</evidence>
<dbReference type="Proteomes" id="UP000033934">
    <property type="component" value="Unassembled WGS sequence"/>
</dbReference>
<sequence length="68" mass="7662">MEATQIKTMPEIFKNPRYQGKHIIVIKGKVFTAKTGRGAAKILKEVRIKYPKSTPEIAFLPNAHSLIL</sequence>
<reference evidence="1 2" key="1">
    <citation type="journal article" date="2015" name="Nature">
        <title>rRNA introns, odd ribosomes, and small enigmatic genomes across a large radiation of phyla.</title>
        <authorList>
            <person name="Brown C.T."/>
            <person name="Hug L.A."/>
            <person name="Thomas B.C."/>
            <person name="Sharon I."/>
            <person name="Castelle C.J."/>
            <person name="Singh A."/>
            <person name="Wilkins M.J."/>
            <person name="Williams K.H."/>
            <person name="Banfield J.F."/>
        </authorList>
    </citation>
    <scope>NUCLEOTIDE SEQUENCE [LARGE SCALE GENOMIC DNA]</scope>
</reference>
<evidence type="ECO:0000313" key="2">
    <source>
        <dbReference type="Proteomes" id="UP000033934"/>
    </source>
</evidence>
<evidence type="ECO:0000313" key="1">
    <source>
        <dbReference type="EMBL" id="KKQ89995.1"/>
    </source>
</evidence>